<dbReference type="EMBL" id="MEUB01000064">
    <property type="protein sequence ID" value="OGC18958.1"/>
    <property type="molecule type" value="Genomic_DNA"/>
</dbReference>
<accession>A0A1F4SEV2</accession>
<dbReference type="PANTHER" id="PTHR43566">
    <property type="entry name" value="CONSERVED PROTEIN"/>
    <property type="match status" value="1"/>
</dbReference>
<dbReference type="Pfam" id="PF13173">
    <property type="entry name" value="AAA_14"/>
    <property type="match status" value="1"/>
</dbReference>
<feature type="domain" description="AAA" evidence="1">
    <location>
        <begin position="12"/>
        <end position="131"/>
    </location>
</feature>
<dbReference type="AlphaFoldDB" id="A0A1F4SEV2"/>
<dbReference type="InterPro" id="IPR027417">
    <property type="entry name" value="P-loop_NTPase"/>
</dbReference>
<reference evidence="3 4" key="1">
    <citation type="journal article" date="2016" name="Nat. Commun.">
        <title>Thousands of microbial genomes shed light on interconnected biogeochemical processes in an aquifer system.</title>
        <authorList>
            <person name="Anantharaman K."/>
            <person name="Brown C.T."/>
            <person name="Hug L.A."/>
            <person name="Sharon I."/>
            <person name="Castelle C.J."/>
            <person name="Probst A.J."/>
            <person name="Thomas B.C."/>
            <person name="Singh A."/>
            <person name="Wilkins M.J."/>
            <person name="Karaoz U."/>
            <person name="Brodie E.L."/>
            <person name="Williams K.H."/>
            <person name="Hubbard S.S."/>
            <person name="Banfield J.F."/>
        </authorList>
    </citation>
    <scope>NUCLEOTIDE SEQUENCE [LARGE SCALE GENOMIC DNA]</scope>
</reference>
<dbReference type="InterPro" id="IPR025420">
    <property type="entry name" value="DUF4143"/>
</dbReference>
<evidence type="ECO:0000313" key="4">
    <source>
        <dbReference type="Proteomes" id="UP000178417"/>
    </source>
</evidence>
<evidence type="ECO:0008006" key="5">
    <source>
        <dbReference type="Google" id="ProtNLM"/>
    </source>
</evidence>
<evidence type="ECO:0000259" key="2">
    <source>
        <dbReference type="Pfam" id="PF13635"/>
    </source>
</evidence>
<sequence>MLYKRGLVKPARAFFLFGPRGVGKTTWIRQNFKNAYMIDLLPSRVNLEYLKNPMLLEQEVNAQPRTKWVVLDEIQKVPSLLDEIHNLMENHNHKLFVLSGSSARKIRRGGANLLAGRAVIRHLFPLTSKELNFSVPIEQLITYGSLPASINASTNFERDDFLTSYIETYLREEIKEEGLVRRLDSFARFMDIAALAGAQTTNIAGIARDSGVNRNSVRGFFNILEDTLIGHWLPSYRKRAKIKEVSHPKFYWFDAGILRVASGGAKEPLESDWKGKALETWLFHELSAYIHYSGAGGTLSYWRTPSGSEVDFVWQKGNKIVAIEVKASKHYNHKFGTGLRSLEEGIKLTQQWLVYMGEKSLKDGNIHITPALQFVKLLAQGEIIY</sequence>
<organism evidence="3 4">
    <name type="scientific">candidate division WOR-1 bacterium RIFOXYB2_FULL_37_13</name>
    <dbReference type="NCBI Taxonomy" id="1802579"/>
    <lineage>
        <taxon>Bacteria</taxon>
        <taxon>Bacillati</taxon>
        <taxon>Saganbacteria</taxon>
    </lineage>
</organism>
<feature type="domain" description="DUF4143" evidence="2">
    <location>
        <begin position="173"/>
        <end position="328"/>
    </location>
</feature>
<protein>
    <recommendedName>
        <fullName evidence="5">ATPase</fullName>
    </recommendedName>
</protein>
<dbReference type="STRING" id="1802579.A2310_05970"/>
<gene>
    <name evidence="3" type="ORF">A2310_05970</name>
</gene>
<dbReference type="PANTHER" id="PTHR43566:SF2">
    <property type="entry name" value="DUF4143 DOMAIN-CONTAINING PROTEIN"/>
    <property type="match status" value="1"/>
</dbReference>
<dbReference type="InterPro" id="IPR041682">
    <property type="entry name" value="AAA_14"/>
</dbReference>
<comment type="caution">
    <text evidence="3">The sequence shown here is derived from an EMBL/GenBank/DDBJ whole genome shotgun (WGS) entry which is preliminary data.</text>
</comment>
<proteinExistence type="predicted"/>
<dbReference type="SUPFAM" id="SSF52540">
    <property type="entry name" value="P-loop containing nucleoside triphosphate hydrolases"/>
    <property type="match status" value="1"/>
</dbReference>
<name>A0A1F4SEV2_UNCSA</name>
<evidence type="ECO:0000313" key="3">
    <source>
        <dbReference type="EMBL" id="OGC18958.1"/>
    </source>
</evidence>
<evidence type="ECO:0000259" key="1">
    <source>
        <dbReference type="Pfam" id="PF13173"/>
    </source>
</evidence>
<dbReference type="Proteomes" id="UP000178417">
    <property type="component" value="Unassembled WGS sequence"/>
</dbReference>
<dbReference type="Pfam" id="PF13635">
    <property type="entry name" value="DUF4143"/>
    <property type="match status" value="1"/>
</dbReference>